<comment type="caution">
    <text evidence="2">The sequence shown here is derived from an EMBL/GenBank/DDBJ whole genome shotgun (WGS) entry which is preliminary data.</text>
</comment>
<dbReference type="Gene3D" id="4.10.60.10">
    <property type="entry name" value="Zinc finger, CCHC-type"/>
    <property type="match status" value="1"/>
</dbReference>
<dbReference type="GO" id="GO:0003676">
    <property type="term" value="F:nucleic acid binding"/>
    <property type="evidence" value="ECO:0007669"/>
    <property type="project" value="InterPro"/>
</dbReference>
<protein>
    <recommendedName>
        <fullName evidence="4">CCHC-type domain-containing protein</fullName>
    </recommendedName>
</protein>
<gene>
    <name evidence="2" type="ORF">PXEA_LOCUS13369</name>
</gene>
<dbReference type="GO" id="GO:0008270">
    <property type="term" value="F:zinc ion binding"/>
    <property type="evidence" value="ECO:0007669"/>
    <property type="project" value="InterPro"/>
</dbReference>
<dbReference type="SUPFAM" id="SSF57756">
    <property type="entry name" value="Retrovirus zinc finger-like domains"/>
    <property type="match status" value="1"/>
</dbReference>
<reference evidence="2" key="1">
    <citation type="submission" date="2018-11" db="EMBL/GenBank/DDBJ databases">
        <authorList>
            <consortium name="Pathogen Informatics"/>
        </authorList>
    </citation>
    <scope>NUCLEOTIDE SEQUENCE</scope>
</reference>
<evidence type="ECO:0000313" key="2">
    <source>
        <dbReference type="EMBL" id="VEL19929.1"/>
    </source>
</evidence>
<dbReference type="Proteomes" id="UP000784294">
    <property type="component" value="Unassembled WGS sequence"/>
</dbReference>
<evidence type="ECO:0008006" key="4">
    <source>
        <dbReference type="Google" id="ProtNLM"/>
    </source>
</evidence>
<dbReference type="AlphaFoldDB" id="A0A448WTK7"/>
<accession>A0A448WTK7</accession>
<evidence type="ECO:0000313" key="3">
    <source>
        <dbReference type="Proteomes" id="UP000784294"/>
    </source>
</evidence>
<dbReference type="EMBL" id="CAAALY010043930">
    <property type="protein sequence ID" value="VEL19929.1"/>
    <property type="molecule type" value="Genomic_DNA"/>
</dbReference>
<name>A0A448WTK7_9PLAT</name>
<feature type="region of interest" description="Disordered" evidence="1">
    <location>
        <begin position="1"/>
        <end position="31"/>
    </location>
</feature>
<feature type="compositionally biased region" description="Polar residues" evidence="1">
    <location>
        <begin position="86"/>
        <end position="98"/>
    </location>
</feature>
<feature type="compositionally biased region" description="Polar residues" evidence="1">
    <location>
        <begin position="60"/>
        <end position="75"/>
    </location>
</feature>
<organism evidence="2 3">
    <name type="scientific">Protopolystoma xenopodis</name>
    <dbReference type="NCBI Taxonomy" id="117903"/>
    <lineage>
        <taxon>Eukaryota</taxon>
        <taxon>Metazoa</taxon>
        <taxon>Spiralia</taxon>
        <taxon>Lophotrochozoa</taxon>
        <taxon>Platyhelminthes</taxon>
        <taxon>Monogenea</taxon>
        <taxon>Polyopisthocotylea</taxon>
        <taxon>Polystomatidea</taxon>
        <taxon>Polystomatidae</taxon>
        <taxon>Protopolystoma</taxon>
    </lineage>
</organism>
<proteinExistence type="predicted"/>
<keyword evidence="3" id="KW-1185">Reference proteome</keyword>
<feature type="region of interest" description="Disordered" evidence="1">
    <location>
        <begin position="60"/>
        <end position="107"/>
    </location>
</feature>
<sequence length="189" mass="21501">MAKSKSSRMPDQSTGSQLAETDATCVVGQDDKTIGQQRGKLIGEQRKCHICYLTGHLASNCPQRRTSKPSRQGQGAVTGFDRLQGTEGNAPQQPNNQHQRPKPNQHLSHYKLNQGPYKKFKLEHQQNNFNQKQSLQIQQFQEPKQSFRPRYRGQFSGKAALLRPTTLSPHQIYLAKKHDADIVFREHTN</sequence>
<evidence type="ECO:0000256" key="1">
    <source>
        <dbReference type="SAM" id="MobiDB-lite"/>
    </source>
</evidence>
<feature type="compositionally biased region" description="Polar residues" evidence="1">
    <location>
        <begin position="7"/>
        <end position="19"/>
    </location>
</feature>
<dbReference type="InterPro" id="IPR036875">
    <property type="entry name" value="Znf_CCHC_sf"/>
</dbReference>